<keyword evidence="2" id="KW-1185">Reference proteome</keyword>
<dbReference type="OrthoDB" id="3144838at2759"/>
<name>A0A9P5Z2C1_9AGAR</name>
<gene>
    <name evidence="1" type="ORF">BDN70DRAFT_857796</name>
</gene>
<proteinExistence type="predicted"/>
<organism evidence="1 2">
    <name type="scientific">Pholiota conissans</name>
    <dbReference type="NCBI Taxonomy" id="109636"/>
    <lineage>
        <taxon>Eukaryota</taxon>
        <taxon>Fungi</taxon>
        <taxon>Dikarya</taxon>
        <taxon>Basidiomycota</taxon>
        <taxon>Agaricomycotina</taxon>
        <taxon>Agaricomycetes</taxon>
        <taxon>Agaricomycetidae</taxon>
        <taxon>Agaricales</taxon>
        <taxon>Agaricineae</taxon>
        <taxon>Strophariaceae</taxon>
        <taxon>Pholiota</taxon>
    </lineage>
</organism>
<evidence type="ECO:0000313" key="2">
    <source>
        <dbReference type="Proteomes" id="UP000807469"/>
    </source>
</evidence>
<evidence type="ECO:0000313" key="1">
    <source>
        <dbReference type="EMBL" id="KAF9479882.1"/>
    </source>
</evidence>
<dbReference type="AlphaFoldDB" id="A0A9P5Z2C1"/>
<dbReference type="Proteomes" id="UP000807469">
    <property type="component" value="Unassembled WGS sequence"/>
</dbReference>
<reference evidence="1" key="1">
    <citation type="submission" date="2020-11" db="EMBL/GenBank/DDBJ databases">
        <authorList>
            <consortium name="DOE Joint Genome Institute"/>
            <person name="Ahrendt S."/>
            <person name="Riley R."/>
            <person name="Andreopoulos W."/>
            <person name="Labutti K."/>
            <person name="Pangilinan J."/>
            <person name="Ruiz-Duenas F.J."/>
            <person name="Barrasa J.M."/>
            <person name="Sanchez-Garcia M."/>
            <person name="Camarero S."/>
            <person name="Miyauchi S."/>
            <person name="Serrano A."/>
            <person name="Linde D."/>
            <person name="Babiker R."/>
            <person name="Drula E."/>
            <person name="Ayuso-Fernandez I."/>
            <person name="Pacheco R."/>
            <person name="Padilla G."/>
            <person name="Ferreira P."/>
            <person name="Barriuso J."/>
            <person name="Kellner H."/>
            <person name="Castanera R."/>
            <person name="Alfaro M."/>
            <person name="Ramirez L."/>
            <person name="Pisabarro A.G."/>
            <person name="Kuo A."/>
            <person name="Tritt A."/>
            <person name="Lipzen A."/>
            <person name="He G."/>
            <person name="Yan M."/>
            <person name="Ng V."/>
            <person name="Cullen D."/>
            <person name="Martin F."/>
            <person name="Rosso M.-N."/>
            <person name="Henrissat B."/>
            <person name="Hibbett D."/>
            <person name="Martinez A.T."/>
            <person name="Grigoriev I.V."/>
        </authorList>
    </citation>
    <scope>NUCLEOTIDE SEQUENCE</scope>
    <source>
        <strain evidence="1">CIRM-BRFM 674</strain>
    </source>
</reference>
<dbReference type="EMBL" id="MU155204">
    <property type="protein sequence ID" value="KAF9479882.1"/>
    <property type="molecule type" value="Genomic_DNA"/>
</dbReference>
<accession>A0A9P5Z2C1</accession>
<protein>
    <submittedName>
        <fullName evidence="1">Uncharacterized protein</fullName>
    </submittedName>
</protein>
<comment type="caution">
    <text evidence="1">The sequence shown here is derived from an EMBL/GenBank/DDBJ whole genome shotgun (WGS) entry which is preliminary data.</text>
</comment>
<sequence length="319" mass="36116">MSDQGLKRKYGPVDLGKVRVALDAFKTEMDGIRGAAEEELGSISEHILALEDILDYAKEPTRFTFSTVRLEDLEKAGVVRKYLFIQSTKVAELAKSLTANAEAVVLDLYSRIKKIYSYVNMDHVSGPRMILDAILLGVAEMASDEQRHVAILPGMTIPGEVYISHPTSGYELCVSGGNLDYAVVEYKNIWDNKARLLTPGGSDVMRVILTRPNSWLFLVQAKYQSLDRSFLDYVPEALSQAIAMLEQANLQKARFCLSDGQHWLFFILQLENGTFVYYESARWYLNRNRVESSDKELREIVVLLCEWLRPAANDLFTLQ</sequence>